<evidence type="ECO:0000256" key="2">
    <source>
        <dbReference type="ARBA" id="ARBA00022737"/>
    </source>
</evidence>
<dbReference type="InParanoid" id="A0A3B1JY36"/>
<dbReference type="Proteomes" id="UP000018467">
    <property type="component" value="Unassembled WGS sequence"/>
</dbReference>
<dbReference type="Gene3D" id="3.40.50.300">
    <property type="entry name" value="P-loop containing nucleotide triphosphate hydrolases"/>
    <property type="match status" value="1"/>
</dbReference>
<reference evidence="7" key="1">
    <citation type="submission" date="2013-03" db="EMBL/GenBank/DDBJ databases">
        <authorList>
            <person name="Jeffery W."/>
            <person name="Warren W."/>
            <person name="Wilson R.K."/>
        </authorList>
    </citation>
    <scope>NUCLEOTIDE SEQUENCE</scope>
    <source>
        <strain evidence="7">female</strain>
    </source>
</reference>
<dbReference type="GeneTree" id="ENSGT01150000286904"/>
<dbReference type="SMART" id="SM01288">
    <property type="entry name" value="FISNA"/>
    <property type="match status" value="1"/>
</dbReference>
<keyword evidence="3" id="KW-0547">Nucleotide-binding</keyword>
<dbReference type="InterPro" id="IPR001611">
    <property type="entry name" value="Leu-rich_rpt"/>
</dbReference>
<dbReference type="Pfam" id="PF14484">
    <property type="entry name" value="FISNA"/>
    <property type="match status" value="1"/>
</dbReference>
<keyword evidence="4" id="KW-0067">ATP-binding</keyword>
<evidence type="ECO:0000256" key="4">
    <source>
        <dbReference type="ARBA" id="ARBA00022840"/>
    </source>
</evidence>
<dbReference type="Ensembl" id="ENSAMXT00000056864.1">
    <property type="protein sequence ID" value="ENSAMXP00000046289.1"/>
    <property type="gene ID" value="ENSAMXG00000035351.1"/>
</dbReference>
<name>A0A3B1JY36_ASTMX</name>
<dbReference type="PROSITE" id="PS50837">
    <property type="entry name" value="NACHT"/>
    <property type="match status" value="1"/>
</dbReference>
<evidence type="ECO:0000259" key="5">
    <source>
        <dbReference type="PROSITE" id="PS50837"/>
    </source>
</evidence>
<dbReference type="InterPro" id="IPR041075">
    <property type="entry name" value="NOD1/2_WH"/>
</dbReference>
<evidence type="ECO:0000256" key="3">
    <source>
        <dbReference type="ARBA" id="ARBA00022741"/>
    </source>
</evidence>
<evidence type="ECO:0000256" key="1">
    <source>
        <dbReference type="ARBA" id="ARBA00022614"/>
    </source>
</evidence>
<dbReference type="Pfam" id="PF05729">
    <property type="entry name" value="NACHT"/>
    <property type="match status" value="1"/>
</dbReference>
<dbReference type="SMART" id="SM00368">
    <property type="entry name" value="LRR_RI"/>
    <property type="match status" value="1"/>
</dbReference>
<dbReference type="InterPro" id="IPR007111">
    <property type="entry name" value="NACHT_NTPase"/>
</dbReference>
<dbReference type="PROSITE" id="PS51450">
    <property type="entry name" value="LRR"/>
    <property type="match status" value="1"/>
</dbReference>
<dbReference type="InterPro" id="IPR027417">
    <property type="entry name" value="P-loop_NTPase"/>
</dbReference>
<reference evidence="6" key="4">
    <citation type="submission" date="2025-09" db="UniProtKB">
        <authorList>
            <consortium name="Ensembl"/>
        </authorList>
    </citation>
    <scope>IDENTIFICATION</scope>
</reference>
<sequence>LLLLVPFQELRQKVHFLVNKELNIFENLLTQDSPESLEEEVKVEEDQSAVRKQLLKVTLQVLRDMNQTDLANTLQISKIKSTLRGKVEKINDGISGHGNSTLVNEIYTELSITVGRSGEVNNEHEIRQIEALTRKTQINCNNIFSPLLGQDKSIRTVLTKGVAGIGKTVSVQKFILEWCEGEANQDVLFMFLLPFRELNFMMKEELSLVGLLRRFFKETSELKPQDFYQHKVLFIFDGLDECRHPLDFKNNKSLSDITQPAPVDVLLTNLIKGNLLPSALLWITSRPAACGQIPAECVDQVTEIQGFSDHQKEEYFRKRISNQTLATRTITHMKSSRSLYIMCRMPVFCCISATVLERFDERVESEEIPKTLTQMFIQFLILQTKQSSHMYFGRGFIEAQDIEECVLKLGKLAFQQMQKGNLIFYEEDLRECGIDIREGSAYSGLCKQILKVEFGPGMVCSFVHLSVQEFLAALFAYLSFVSDNINELQEQDGSENGHLDLFLQEIVEYIKEKIRENLSLQKTASLFHCLDELNEHSLLEEVQMYLSSGNSHCLSNSNLSSDQWTALVFVLLSSEDELDLFDLSRYDASDECLLKLLPVVKASKKAELCDCNLSEISCSALASVLSSKSSSLRELDLSDNNLQDSGVKLLCAGLANPQCKLERLR</sequence>
<dbReference type="InterPro" id="IPR051261">
    <property type="entry name" value="NLR"/>
</dbReference>
<keyword evidence="1" id="KW-0433">Leucine-rich repeat</keyword>
<keyword evidence="7" id="KW-1185">Reference proteome</keyword>
<organism evidence="6 7">
    <name type="scientific">Astyanax mexicanus</name>
    <name type="common">Blind cave fish</name>
    <name type="synonym">Astyanax fasciatus mexicanus</name>
    <dbReference type="NCBI Taxonomy" id="7994"/>
    <lineage>
        <taxon>Eukaryota</taxon>
        <taxon>Metazoa</taxon>
        <taxon>Chordata</taxon>
        <taxon>Craniata</taxon>
        <taxon>Vertebrata</taxon>
        <taxon>Euteleostomi</taxon>
        <taxon>Actinopterygii</taxon>
        <taxon>Neopterygii</taxon>
        <taxon>Teleostei</taxon>
        <taxon>Ostariophysi</taxon>
        <taxon>Characiformes</taxon>
        <taxon>Characoidei</taxon>
        <taxon>Acestrorhamphidae</taxon>
        <taxon>Acestrorhamphinae</taxon>
        <taxon>Astyanax</taxon>
    </lineage>
</organism>
<protein>
    <recommendedName>
        <fullName evidence="5">NACHT domain-containing protein</fullName>
    </recommendedName>
</protein>
<dbReference type="GO" id="GO:0005524">
    <property type="term" value="F:ATP binding"/>
    <property type="evidence" value="ECO:0007669"/>
    <property type="project" value="UniProtKB-KW"/>
</dbReference>
<dbReference type="Gene3D" id="3.80.10.10">
    <property type="entry name" value="Ribonuclease Inhibitor"/>
    <property type="match status" value="1"/>
</dbReference>
<reference evidence="6" key="3">
    <citation type="submission" date="2025-08" db="UniProtKB">
        <authorList>
            <consortium name="Ensembl"/>
        </authorList>
    </citation>
    <scope>IDENTIFICATION</scope>
</reference>
<dbReference type="FunFam" id="3.40.50.300:FF:001524">
    <property type="entry name" value="Si:dkey-126g1.7"/>
    <property type="match status" value="1"/>
</dbReference>
<evidence type="ECO:0000313" key="7">
    <source>
        <dbReference type="Proteomes" id="UP000018467"/>
    </source>
</evidence>
<dbReference type="SUPFAM" id="SSF52047">
    <property type="entry name" value="RNI-like"/>
    <property type="match status" value="1"/>
</dbReference>
<dbReference type="Bgee" id="ENSAMXG00000035351">
    <property type="expression patterns" value="Expressed in pharyngeal gill and 1 other cell type or tissue"/>
</dbReference>
<proteinExistence type="predicted"/>
<evidence type="ECO:0000313" key="6">
    <source>
        <dbReference type="Ensembl" id="ENSAMXP00000046289.1"/>
    </source>
</evidence>
<dbReference type="AlphaFoldDB" id="A0A3B1JY36"/>
<keyword evidence="2" id="KW-0677">Repeat</keyword>
<dbReference type="Pfam" id="PF13516">
    <property type="entry name" value="LRR_6"/>
    <property type="match status" value="1"/>
</dbReference>
<feature type="domain" description="NACHT" evidence="5">
    <location>
        <begin position="155"/>
        <end position="289"/>
    </location>
</feature>
<dbReference type="PANTHER" id="PTHR24106">
    <property type="entry name" value="NACHT, LRR AND CARD DOMAINS-CONTAINING"/>
    <property type="match status" value="1"/>
</dbReference>
<dbReference type="InterPro" id="IPR032675">
    <property type="entry name" value="LRR_dom_sf"/>
</dbReference>
<accession>A0A3B1JY36</accession>
<dbReference type="InterPro" id="IPR029495">
    <property type="entry name" value="NACHT-assoc"/>
</dbReference>
<dbReference type="Pfam" id="PF17779">
    <property type="entry name" value="WHD_NOD2"/>
    <property type="match status" value="1"/>
</dbReference>
<reference evidence="7" key="2">
    <citation type="journal article" date="2014" name="Nat. Commun.">
        <title>The cavefish genome reveals candidate genes for eye loss.</title>
        <authorList>
            <person name="McGaugh S.E."/>
            <person name="Gross J.B."/>
            <person name="Aken B."/>
            <person name="Blin M."/>
            <person name="Borowsky R."/>
            <person name="Chalopin D."/>
            <person name="Hinaux H."/>
            <person name="Jeffery W.R."/>
            <person name="Keene A."/>
            <person name="Ma L."/>
            <person name="Minx P."/>
            <person name="Murphy D."/>
            <person name="O'Quin K.E."/>
            <person name="Retaux S."/>
            <person name="Rohner N."/>
            <person name="Searle S.M."/>
            <person name="Stahl B.A."/>
            <person name="Tabin C."/>
            <person name="Volff J.N."/>
            <person name="Yoshizawa M."/>
            <person name="Warren W.C."/>
        </authorList>
    </citation>
    <scope>NUCLEOTIDE SEQUENCE [LARGE SCALE GENOMIC DNA]</scope>
    <source>
        <strain evidence="7">female</strain>
    </source>
</reference>